<dbReference type="Proteomes" id="UP001198241">
    <property type="component" value="Unassembled WGS sequence"/>
</dbReference>
<evidence type="ECO:0008006" key="3">
    <source>
        <dbReference type="Google" id="ProtNLM"/>
    </source>
</evidence>
<name>A0ABS8F1U3_9FIRM</name>
<comment type="caution">
    <text evidence="1">The sequence shown here is derived from an EMBL/GenBank/DDBJ whole genome shotgun (WGS) entry which is preliminary data.</text>
</comment>
<dbReference type="EMBL" id="JAJEQD010000003">
    <property type="protein sequence ID" value="MCC2155956.1"/>
    <property type="molecule type" value="Genomic_DNA"/>
</dbReference>
<accession>A0ABS8F1U3</accession>
<gene>
    <name evidence="1" type="ORF">LKD20_02205</name>
</gene>
<protein>
    <recommendedName>
        <fullName evidence="3">Phage protein</fullName>
    </recommendedName>
</protein>
<evidence type="ECO:0000313" key="2">
    <source>
        <dbReference type="Proteomes" id="UP001198241"/>
    </source>
</evidence>
<evidence type="ECO:0000313" key="1">
    <source>
        <dbReference type="EMBL" id="MCC2155956.1"/>
    </source>
</evidence>
<sequence length="90" mass="10164">MQKKIEIILTPKDNGGHDMEFILNKDEFNGGEIEIAALLVSAAHNFGHKNLNVTQFVAFLEATKDMCEKQKGMALLNELLNIFEKEKTNE</sequence>
<proteinExistence type="predicted"/>
<organism evidence="1 2">
    <name type="scientific">Veillonella fallax</name>
    <dbReference type="NCBI Taxonomy" id="2881272"/>
    <lineage>
        <taxon>Bacteria</taxon>
        <taxon>Bacillati</taxon>
        <taxon>Bacillota</taxon>
        <taxon>Negativicutes</taxon>
        <taxon>Veillonellales</taxon>
        <taxon>Veillonellaceae</taxon>
        <taxon>Veillonella</taxon>
    </lineage>
</organism>
<reference evidence="1 2" key="1">
    <citation type="submission" date="2021-10" db="EMBL/GenBank/DDBJ databases">
        <title>Anaerobic single-cell dispensing facilitates the cultivation of human gut bacteria.</title>
        <authorList>
            <person name="Afrizal A."/>
        </authorList>
    </citation>
    <scope>NUCLEOTIDE SEQUENCE [LARGE SCALE GENOMIC DNA]</scope>
    <source>
        <strain evidence="1 2">CLA-AA-H247</strain>
    </source>
</reference>
<dbReference type="RefSeq" id="WP_227720761.1">
    <property type="nucleotide sequence ID" value="NZ_JAJEQD010000003.1"/>
</dbReference>
<keyword evidence="2" id="KW-1185">Reference proteome</keyword>